<organism evidence="3 4">
    <name type="scientific">Cajanus cajan</name>
    <name type="common">Pigeon pea</name>
    <name type="synonym">Cajanus indicus</name>
    <dbReference type="NCBI Taxonomy" id="3821"/>
    <lineage>
        <taxon>Eukaryota</taxon>
        <taxon>Viridiplantae</taxon>
        <taxon>Streptophyta</taxon>
        <taxon>Embryophyta</taxon>
        <taxon>Tracheophyta</taxon>
        <taxon>Spermatophyta</taxon>
        <taxon>Magnoliopsida</taxon>
        <taxon>eudicotyledons</taxon>
        <taxon>Gunneridae</taxon>
        <taxon>Pentapetalae</taxon>
        <taxon>rosids</taxon>
        <taxon>fabids</taxon>
        <taxon>Fabales</taxon>
        <taxon>Fabaceae</taxon>
        <taxon>Papilionoideae</taxon>
        <taxon>50 kb inversion clade</taxon>
        <taxon>NPAAA clade</taxon>
        <taxon>indigoferoid/millettioid clade</taxon>
        <taxon>Phaseoleae</taxon>
        <taxon>Cajanus</taxon>
    </lineage>
</organism>
<feature type="domain" description="Retrovirus-related Pol polyprotein from transposon TNT 1-94-like beta-barrel" evidence="2">
    <location>
        <begin position="197"/>
        <end position="240"/>
    </location>
</feature>
<evidence type="ECO:0000313" key="4">
    <source>
        <dbReference type="Proteomes" id="UP000075243"/>
    </source>
</evidence>
<proteinExistence type="predicted"/>
<dbReference type="Gramene" id="C.cajan_25203.t">
    <property type="protein sequence ID" value="C.cajan_25203.t"/>
    <property type="gene ID" value="C.cajan_25203"/>
</dbReference>
<dbReference type="InterPro" id="IPR054722">
    <property type="entry name" value="PolX-like_BBD"/>
</dbReference>
<keyword evidence="4" id="KW-1185">Reference proteome</keyword>
<dbReference type="SUPFAM" id="SSF57756">
    <property type="entry name" value="Retrovirus zinc finger-like domains"/>
    <property type="match status" value="1"/>
</dbReference>
<feature type="region of interest" description="Disordered" evidence="1">
    <location>
        <begin position="112"/>
        <end position="133"/>
    </location>
</feature>
<reference evidence="3" key="1">
    <citation type="journal article" date="2012" name="Nat. Biotechnol.">
        <title>Draft genome sequence of pigeonpea (Cajanus cajan), an orphan legume crop of resource-poor farmers.</title>
        <authorList>
            <person name="Varshney R.K."/>
            <person name="Chen W."/>
            <person name="Li Y."/>
            <person name="Bharti A.K."/>
            <person name="Saxena R.K."/>
            <person name="Schlueter J.A."/>
            <person name="Donoghue M.T."/>
            <person name="Azam S."/>
            <person name="Fan G."/>
            <person name="Whaley A.M."/>
            <person name="Farmer A.D."/>
            <person name="Sheridan J."/>
            <person name="Iwata A."/>
            <person name="Tuteja R."/>
            <person name="Penmetsa R.V."/>
            <person name="Wu W."/>
            <person name="Upadhyaya H.D."/>
            <person name="Yang S.P."/>
            <person name="Shah T."/>
            <person name="Saxena K.B."/>
            <person name="Michael T."/>
            <person name="McCombie W.R."/>
            <person name="Yang B."/>
            <person name="Zhang G."/>
            <person name="Yang H."/>
            <person name="Wang J."/>
            <person name="Spillane C."/>
            <person name="Cook D.R."/>
            <person name="May G.D."/>
            <person name="Xu X."/>
            <person name="Jackson S.A."/>
        </authorList>
    </citation>
    <scope>NUCLEOTIDE SEQUENCE [LARGE SCALE GENOMIC DNA]</scope>
</reference>
<evidence type="ECO:0000256" key="1">
    <source>
        <dbReference type="SAM" id="MobiDB-lite"/>
    </source>
</evidence>
<dbReference type="Pfam" id="PF22936">
    <property type="entry name" value="Pol_BBD"/>
    <property type="match status" value="1"/>
</dbReference>
<evidence type="ECO:0000259" key="2">
    <source>
        <dbReference type="Pfam" id="PF22936"/>
    </source>
</evidence>
<feature type="compositionally biased region" description="Polar residues" evidence="1">
    <location>
        <begin position="116"/>
        <end position="132"/>
    </location>
</feature>
<evidence type="ECO:0000313" key="3">
    <source>
        <dbReference type="EMBL" id="KYP51251.1"/>
    </source>
</evidence>
<dbReference type="Gene3D" id="4.10.60.10">
    <property type="entry name" value="Zinc finger, CCHC-type"/>
    <property type="match status" value="1"/>
</dbReference>
<name>A0A151S933_CAJCA</name>
<protein>
    <submittedName>
        <fullName evidence="3">Retrovirus-related Pol polyprotein from transposon TNT 1-94</fullName>
    </submittedName>
</protein>
<dbReference type="EMBL" id="KQ483441">
    <property type="protein sequence ID" value="KYP51251.1"/>
    <property type="molecule type" value="Genomic_DNA"/>
</dbReference>
<accession>A0A151S933</accession>
<gene>
    <name evidence="3" type="ORF">KK1_026935</name>
</gene>
<dbReference type="Proteomes" id="UP000075243">
    <property type="component" value="Unassembled WGS sequence"/>
</dbReference>
<dbReference type="InterPro" id="IPR036875">
    <property type="entry name" value="Znf_CCHC_sf"/>
</dbReference>
<dbReference type="Pfam" id="PF14223">
    <property type="entry name" value="Retrotran_gag_2"/>
    <property type="match status" value="1"/>
</dbReference>
<dbReference type="GO" id="GO:0003676">
    <property type="term" value="F:nucleic acid binding"/>
    <property type="evidence" value="ECO:0007669"/>
    <property type="project" value="InterPro"/>
</dbReference>
<sequence length="240" mass="26651">MTDDVKNAMLEKAHSLILLSLTDEVLREVGEETMAAGMWKIIGVKVDDEDLVIILLCSLPKSYENFIDTMLYGRDSIIVNNVKDNLQFKELKRRVVSSSNVDDVGLIVNRGRSMERGNNSKGHTRSNSLSNSKKVRCYKCKEVGHIRKNGPQLKKDRNSNVSAAVVRSSATVSGESLDEGDVGDVLTINTNGFADTWVMDTRASYHMTFNRKLFNSFKEWNGNVKLGDDEELGVKGSGSV</sequence>
<dbReference type="AlphaFoldDB" id="A0A151S933"/>
<dbReference type="GO" id="GO:0008270">
    <property type="term" value="F:zinc ion binding"/>
    <property type="evidence" value="ECO:0007669"/>
    <property type="project" value="InterPro"/>
</dbReference>